<dbReference type="PROSITE" id="PS51190">
    <property type="entry name" value="FATC"/>
    <property type="match status" value="1"/>
</dbReference>
<dbReference type="EMBL" id="UZAN01057121">
    <property type="protein sequence ID" value="VDP91531.1"/>
    <property type="molecule type" value="Genomic_DNA"/>
</dbReference>
<evidence type="ECO:0000313" key="3">
    <source>
        <dbReference type="EMBL" id="VDP91531.1"/>
    </source>
</evidence>
<feature type="compositionally biased region" description="Basic and acidic residues" evidence="1">
    <location>
        <begin position="1"/>
        <end position="13"/>
    </location>
</feature>
<reference evidence="3 4" key="2">
    <citation type="submission" date="2018-11" db="EMBL/GenBank/DDBJ databases">
        <authorList>
            <consortium name="Pathogen Informatics"/>
        </authorList>
    </citation>
    <scope>NUCLEOTIDE SEQUENCE [LARGE SCALE GENOMIC DNA]</scope>
    <source>
        <strain evidence="3 4">Egypt</strain>
    </source>
</reference>
<dbReference type="WBParaSite" id="ECPE_0001429901-mRNA-1">
    <property type="protein sequence ID" value="ECPE_0001429901-mRNA-1"/>
    <property type="gene ID" value="ECPE_0001429901"/>
</dbReference>
<reference evidence="5" key="1">
    <citation type="submission" date="2016-06" db="UniProtKB">
        <authorList>
            <consortium name="WormBaseParasite"/>
        </authorList>
    </citation>
    <scope>IDENTIFICATION</scope>
</reference>
<gene>
    <name evidence="3" type="ORF">ECPE_LOCUS14259</name>
</gene>
<name>A0A183B4X4_9TREM</name>
<proteinExistence type="predicted"/>
<feature type="region of interest" description="Disordered" evidence="1">
    <location>
        <begin position="1"/>
        <end position="31"/>
    </location>
</feature>
<sequence>MLDHMRAFREVQGRSKRGHTESGPNSIQDPTERVARLATKSLTAMEDRLHGKITEHDGFSQILPMSAEGQVDALINEATDVNQLCQMYKGWMPFL</sequence>
<evidence type="ECO:0000313" key="4">
    <source>
        <dbReference type="Proteomes" id="UP000272942"/>
    </source>
</evidence>
<evidence type="ECO:0000313" key="5">
    <source>
        <dbReference type="WBParaSite" id="ECPE_0001429901-mRNA-1"/>
    </source>
</evidence>
<keyword evidence="4" id="KW-1185">Reference proteome</keyword>
<protein>
    <submittedName>
        <fullName evidence="5">FATC domain-containing protein</fullName>
    </submittedName>
</protein>
<dbReference type="InterPro" id="IPR003152">
    <property type="entry name" value="FATC_dom"/>
</dbReference>
<evidence type="ECO:0000256" key="1">
    <source>
        <dbReference type="SAM" id="MobiDB-lite"/>
    </source>
</evidence>
<dbReference type="SMART" id="SM01343">
    <property type="entry name" value="FATC"/>
    <property type="match status" value="1"/>
</dbReference>
<organism evidence="5">
    <name type="scientific">Echinostoma caproni</name>
    <dbReference type="NCBI Taxonomy" id="27848"/>
    <lineage>
        <taxon>Eukaryota</taxon>
        <taxon>Metazoa</taxon>
        <taxon>Spiralia</taxon>
        <taxon>Lophotrochozoa</taxon>
        <taxon>Platyhelminthes</taxon>
        <taxon>Trematoda</taxon>
        <taxon>Digenea</taxon>
        <taxon>Plagiorchiida</taxon>
        <taxon>Echinostomata</taxon>
        <taxon>Echinostomatoidea</taxon>
        <taxon>Echinostomatidae</taxon>
        <taxon>Echinostoma</taxon>
    </lineage>
</organism>
<dbReference type="Proteomes" id="UP000272942">
    <property type="component" value="Unassembled WGS sequence"/>
</dbReference>
<evidence type="ECO:0000259" key="2">
    <source>
        <dbReference type="PROSITE" id="PS51190"/>
    </source>
</evidence>
<dbReference type="OrthoDB" id="381190at2759"/>
<dbReference type="Pfam" id="PF02260">
    <property type="entry name" value="FATC"/>
    <property type="match status" value="1"/>
</dbReference>
<accession>A0A183B4X4</accession>
<feature type="domain" description="FATC" evidence="2">
    <location>
        <begin position="63"/>
        <end position="95"/>
    </location>
</feature>
<dbReference type="AlphaFoldDB" id="A0A183B4X4"/>